<dbReference type="InterPro" id="IPR051010">
    <property type="entry name" value="BCAA_transport"/>
</dbReference>
<evidence type="ECO:0000256" key="2">
    <source>
        <dbReference type="ARBA" id="ARBA00022448"/>
    </source>
</evidence>
<dbReference type="CDD" id="cd06347">
    <property type="entry name" value="PBP1_ABC_LivK_ligand_binding-like"/>
    <property type="match status" value="1"/>
</dbReference>
<reference evidence="7 8" key="1">
    <citation type="submission" date="2023-01" db="EMBL/GenBank/DDBJ databases">
        <authorList>
            <person name="Lee S.H."/>
            <person name="Jung H.S."/>
            <person name="Yun J.U."/>
        </authorList>
    </citation>
    <scope>NUCLEOTIDE SEQUENCE [LARGE SCALE GENOMIC DNA]</scope>
    <source>
        <strain evidence="7 8">CBA3646</strain>
    </source>
</reference>
<dbReference type="InterPro" id="IPR028082">
    <property type="entry name" value="Peripla_BP_I"/>
</dbReference>
<dbReference type="PROSITE" id="PS51257">
    <property type="entry name" value="PROKAR_LIPOPROTEIN"/>
    <property type="match status" value="1"/>
</dbReference>
<dbReference type="InterPro" id="IPR000709">
    <property type="entry name" value="Leu_Ile_Val-bd"/>
</dbReference>
<accession>A0ABY7QUP9</accession>
<dbReference type="Proteomes" id="UP001210339">
    <property type="component" value="Chromosome"/>
</dbReference>
<dbReference type="PANTHER" id="PTHR30483:SF6">
    <property type="entry name" value="PERIPLASMIC BINDING PROTEIN OF ABC TRANSPORTER FOR NATURAL AMINO ACIDS"/>
    <property type="match status" value="1"/>
</dbReference>
<organism evidence="7 8">
    <name type="scientific">Peptoniphilus equinus</name>
    <dbReference type="NCBI Taxonomy" id="3016343"/>
    <lineage>
        <taxon>Bacteria</taxon>
        <taxon>Bacillati</taxon>
        <taxon>Bacillota</taxon>
        <taxon>Tissierellia</taxon>
        <taxon>Tissierellales</taxon>
        <taxon>Peptoniphilaceae</taxon>
        <taxon>Peptoniphilus</taxon>
    </lineage>
</organism>
<evidence type="ECO:0000256" key="3">
    <source>
        <dbReference type="ARBA" id="ARBA00022729"/>
    </source>
</evidence>
<proteinExistence type="inferred from homology"/>
<evidence type="ECO:0000256" key="1">
    <source>
        <dbReference type="ARBA" id="ARBA00010062"/>
    </source>
</evidence>
<keyword evidence="2" id="KW-0813">Transport</keyword>
<keyword evidence="3 5" id="KW-0732">Signal</keyword>
<feature type="domain" description="Leucine-binding protein" evidence="6">
    <location>
        <begin position="37"/>
        <end position="375"/>
    </location>
</feature>
<dbReference type="PRINTS" id="PR00337">
    <property type="entry name" value="LEUILEVALBP"/>
</dbReference>
<dbReference type="SUPFAM" id="SSF53822">
    <property type="entry name" value="Periplasmic binding protein-like I"/>
    <property type="match status" value="1"/>
</dbReference>
<dbReference type="RefSeq" id="WP_271192040.1">
    <property type="nucleotide sequence ID" value="NZ_CP115667.1"/>
</dbReference>
<dbReference type="PANTHER" id="PTHR30483">
    <property type="entry name" value="LEUCINE-SPECIFIC-BINDING PROTEIN"/>
    <property type="match status" value="1"/>
</dbReference>
<name>A0ABY7QUP9_9FIRM</name>
<dbReference type="InterPro" id="IPR028081">
    <property type="entry name" value="Leu-bd"/>
</dbReference>
<evidence type="ECO:0000256" key="5">
    <source>
        <dbReference type="SAM" id="SignalP"/>
    </source>
</evidence>
<evidence type="ECO:0000313" key="8">
    <source>
        <dbReference type="Proteomes" id="UP001210339"/>
    </source>
</evidence>
<feature type="signal peptide" evidence="5">
    <location>
        <begin position="1"/>
        <end position="25"/>
    </location>
</feature>
<keyword evidence="4" id="KW-0029">Amino-acid transport</keyword>
<feature type="chain" id="PRO_5045465863" evidence="5">
    <location>
        <begin position="26"/>
        <end position="386"/>
    </location>
</feature>
<evidence type="ECO:0000259" key="6">
    <source>
        <dbReference type="Pfam" id="PF13458"/>
    </source>
</evidence>
<comment type="similarity">
    <text evidence="1">Belongs to the leucine-binding protein family.</text>
</comment>
<gene>
    <name evidence="7" type="ORF">O6R05_02895</name>
</gene>
<sequence length="386" mass="40564">MKQFKFVPVVALAASLFLTACGSDAGNSAATEASGDTVKVGALAPLTGDVAIYGQTTLNGEQLAVKEINAAGGINGQQIEFIVEDEKGDTTEATNAYTKLQGEGIVALVGDVTSKPTLAVADLANEDAVPMITPTGTQFDITAGKDHVFRVCFTDPFQGLMLAQYADENLSVSKVAILTNNSSDYSQGVAKAFKEEAEKRGLTVVAEESYGDADTDFSAQLTKIAGVGAETLVIPDYYQKIALIASQARDAGVNATFIGPDGWDGVVEQLEGNTEVVDGALFTNHYSVKDSAEKVQNFINAYKAEYNENPSAFSALGYDAVYMLKQAIEEGGSTESDAIVSALSGIQFDGVTGALTFDADHNPVKSVSIIKIENGEYNLDTVLAPK</sequence>
<protein>
    <submittedName>
        <fullName evidence="7">ABC transporter substrate-binding protein</fullName>
    </submittedName>
</protein>
<dbReference type="Gene3D" id="3.40.50.2300">
    <property type="match status" value="2"/>
</dbReference>
<dbReference type="Pfam" id="PF13458">
    <property type="entry name" value="Peripla_BP_6"/>
    <property type="match status" value="1"/>
</dbReference>
<evidence type="ECO:0000313" key="7">
    <source>
        <dbReference type="EMBL" id="WBW50508.1"/>
    </source>
</evidence>
<keyword evidence="8" id="KW-1185">Reference proteome</keyword>
<dbReference type="EMBL" id="CP115667">
    <property type="protein sequence ID" value="WBW50508.1"/>
    <property type="molecule type" value="Genomic_DNA"/>
</dbReference>
<evidence type="ECO:0000256" key="4">
    <source>
        <dbReference type="ARBA" id="ARBA00022970"/>
    </source>
</evidence>